<dbReference type="InterPro" id="IPR024733">
    <property type="entry name" value="NAGLU_tim-barrel"/>
</dbReference>
<feature type="chain" id="PRO_5002974340" evidence="2">
    <location>
        <begin position="29"/>
        <end position="749"/>
    </location>
</feature>
<sequence>MKRPNFKQLILSIFILLSLTFTHTLAHASTDNKLNEKASYDLIKRILPNHADRFVIEYLPAANGKDIFELESRGNQIVLRGNTGISVASALNYWLKNYAHCDISWNGTNLNIPKPFPMVPGKVRKVTPHEYRHYFNYCTFNYTSSWWDWQRWEWEIDFMALNGVNMPLAMTGQNALWDRVYRGMGFGDRDMDAFFTGPAYFMWFWAGNIDGLNGPLPKSWMESHEQLQKKILARERELGMKPILPAFSGHVPPTFKARFPNARVDRLNWEGRFADTYVLHPDDPLFQQIADKFMAEQDKAFGNTDHLYGADTFNEMYLPYTDTAYVRKIGTAVYKGMAKADPEAIWVMQGWMFWDKRDFWKPEVVKNYLSGVPDDNLIMLDLFADEQPIWTKTEAFWGKKWIWCMLHNFGGRNPLYGDLNYIGREPAEMVHDPNRGRLSGIGLVPEGIEQNPVVYSLMLEHVWNDQVIDVKSWLVNYAQRRYGQRDPQTEKAWQILHQTVYAKEGSYETIISARPTHEKHADWTGTDLPYDGDKLVPAWTYLLNASNRFKNNDCYQFDLVTVGRQVLANYATVLQRLFARDFRNKNLTAYRAHTAEFLTLIADMDKLMGTRKDFLLGKWLNDAKKWATNESESRLYEKNARDLITLWGGKDASLHEYANKQWAGLFNGFYGKRWQTFIAETSTALEQGKSFDQEAFETRMKDWEWNWVNGREQYTDKPQGNPVTVSIQLHKKYIDKIKNAYTANPDLKK</sequence>
<dbReference type="InterPro" id="IPR024732">
    <property type="entry name" value="NAGLU_C"/>
</dbReference>
<dbReference type="Pfam" id="PF12972">
    <property type="entry name" value="NAGLU_C"/>
    <property type="match status" value="1"/>
</dbReference>
<dbReference type="CAZy" id="GH89">
    <property type="family name" value="Glycoside Hydrolase Family 89"/>
</dbReference>
<feature type="signal peptide" evidence="2">
    <location>
        <begin position="1"/>
        <end position="28"/>
    </location>
</feature>
<keyword evidence="1" id="KW-0378">Hydrolase</keyword>
<reference evidence="6 7" key="1">
    <citation type="journal article" date="2009" name="Stand. Genomic Sci.">
        <title>Complete genome sequence of Pedobacter heparinus type strain (HIM 762-3).</title>
        <authorList>
            <person name="Han C."/>
            <person name="Spring S."/>
            <person name="Lapidus A."/>
            <person name="Del Rio T.G."/>
            <person name="Tice H."/>
            <person name="Copeland A."/>
            <person name="Cheng J.F."/>
            <person name="Lucas S."/>
            <person name="Chen F."/>
            <person name="Nolan M."/>
            <person name="Bruce D."/>
            <person name="Goodwin L."/>
            <person name="Pitluck S."/>
            <person name="Ivanova N."/>
            <person name="Mavromatis K."/>
            <person name="Mikhailova N."/>
            <person name="Pati A."/>
            <person name="Chen A."/>
            <person name="Palaniappan K."/>
            <person name="Land M."/>
            <person name="Hauser L."/>
            <person name="Chang Y.J."/>
            <person name="Jeffries C.C."/>
            <person name="Saunders E."/>
            <person name="Chertkov O."/>
            <person name="Brettin T."/>
            <person name="Goker M."/>
            <person name="Rohde M."/>
            <person name="Bristow J."/>
            <person name="Eisen J.A."/>
            <person name="Markowitz V."/>
            <person name="Hugenholtz P."/>
            <person name="Kyrpides N.C."/>
            <person name="Klenk H.P."/>
            <person name="Detter J.C."/>
        </authorList>
    </citation>
    <scope>NUCLEOTIDE SEQUENCE [LARGE SCALE GENOMIC DNA]</scope>
    <source>
        <strain evidence="7">ATCC 13125 / DSM 2366 / CIP 104194 / JCM 7457 / NBRC 12017 / NCIMB 9290 / NRRL B-14731 / HIM 762-3</strain>
    </source>
</reference>
<name>C6XSN2_PEDHD</name>
<accession>C6XSN2</accession>
<gene>
    <name evidence="6" type="ordered locus">Phep_3401</name>
</gene>
<evidence type="ECO:0000256" key="1">
    <source>
        <dbReference type="ARBA" id="ARBA00022801"/>
    </source>
</evidence>
<dbReference type="Pfam" id="PF12971">
    <property type="entry name" value="NAGLU_N"/>
    <property type="match status" value="1"/>
</dbReference>
<evidence type="ECO:0000259" key="5">
    <source>
        <dbReference type="Pfam" id="PF12972"/>
    </source>
</evidence>
<organism evidence="6 7">
    <name type="scientific">Pedobacter heparinus (strain ATCC 13125 / DSM 2366 / CIP 104194 / JCM 7457 / NBRC 12017 / NCIMB 9290 / NRRL B-14731 / HIM 762-3)</name>
    <dbReference type="NCBI Taxonomy" id="485917"/>
    <lineage>
        <taxon>Bacteria</taxon>
        <taxon>Pseudomonadati</taxon>
        <taxon>Bacteroidota</taxon>
        <taxon>Sphingobacteriia</taxon>
        <taxon>Sphingobacteriales</taxon>
        <taxon>Sphingobacteriaceae</taxon>
        <taxon>Pedobacter</taxon>
    </lineage>
</organism>
<dbReference type="Gene3D" id="1.20.120.670">
    <property type="entry name" value="N-acetyl-b-d-glucoasminidase"/>
    <property type="match status" value="1"/>
</dbReference>
<dbReference type="Gene3D" id="3.30.379.10">
    <property type="entry name" value="Chitobiase/beta-hexosaminidase domain 2-like"/>
    <property type="match status" value="1"/>
</dbReference>
<dbReference type="HOGENOM" id="CLU_011988_2_1_10"/>
<dbReference type="InterPro" id="IPR029018">
    <property type="entry name" value="Hex-like_dom2"/>
</dbReference>
<dbReference type="InterPro" id="IPR007781">
    <property type="entry name" value="NAGLU"/>
</dbReference>
<evidence type="ECO:0000259" key="3">
    <source>
        <dbReference type="Pfam" id="PF05089"/>
    </source>
</evidence>
<dbReference type="OrthoDB" id="179563at2"/>
<evidence type="ECO:0000256" key="2">
    <source>
        <dbReference type="SAM" id="SignalP"/>
    </source>
</evidence>
<dbReference type="PANTHER" id="PTHR12872">
    <property type="entry name" value="ALPHA-N-ACETYLGLUCOSAMINIDASE"/>
    <property type="match status" value="1"/>
</dbReference>
<dbReference type="eggNOG" id="COG3669">
    <property type="taxonomic scope" value="Bacteria"/>
</dbReference>
<proteinExistence type="predicted"/>
<feature type="domain" description="Alpha-N-acetylglucosaminidase C-terminal" evidence="5">
    <location>
        <begin position="473"/>
        <end position="732"/>
    </location>
</feature>
<dbReference type="GO" id="GO:0005975">
    <property type="term" value="P:carbohydrate metabolic process"/>
    <property type="evidence" value="ECO:0007669"/>
    <property type="project" value="UniProtKB-ARBA"/>
</dbReference>
<dbReference type="Proteomes" id="UP000000852">
    <property type="component" value="Chromosome"/>
</dbReference>
<dbReference type="Pfam" id="PF05089">
    <property type="entry name" value="NAGLU"/>
    <property type="match status" value="1"/>
</dbReference>
<keyword evidence="7" id="KW-1185">Reference proteome</keyword>
<dbReference type="AlphaFoldDB" id="C6XSN2"/>
<dbReference type="KEGG" id="phe:Phep_3401"/>
<dbReference type="PANTHER" id="PTHR12872:SF1">
    <property type="entry name" value="ALPHA-N-ACETYLGLUCOSAMINIDASE"/>
    <property type="match status" value="1"/>
</dbReference>
<evidence type="ECO:0000313" key="7">
    <source>
        <dbReference type="Proteomes" id="UP000000852"/>
    </source>
</evidence>
<feature type="domain" description="Alpha-N-acetylglucosaminidase N-terminal" evidence="4">
    <location>
        <begin position="38"/>
        <end position="117"/>
    </location>
</feature>
<dbReference type="EMBL" id="CP001681">
    <property type="protein sequence ID" value="ACU05595.1"/>
    <property type="molecule type" value="Genomic_DNA"/>
</dbReference>
<dbReference type="Gene3D" id="3.20.20.80">
    <property type="entry name" value="Glycosidases"/>
    <property type="match status" value="1"/>
</dbReference>
<protein>
    <submittedName>
        <fullName evidence="6">Alpha-N-acetylglucosaminidase</fullName>
    </submittedName>
</protein>
<dbReference type="STRING" id="485917.Phep_3401"/>
<dbReference type="InterPro" id="IPR024240">
    <property type="entry name" value="NAGLU_N"/>
</dbReference>
<feature type="domain" description="Alpha-N-acetylglucosaminidase tim-barrel" evidence="3">
    <location>
        <begin position="132"/>
        <end position="464"/>
    </location>
</feature>
<dbReference type="GO" id="GO:0016787">
    <property type="term" value="F:hydrolase activity"/>
    <property type="evidence" value="ECO:0007669"/>
    <property type="project" value="UniProtKB-KW"/>
</dbReference>
<dbReference type="RefSeq" id="WP_015809204.1">
    <property type="nucleotide sequence ID" value="NC_013061.1"/>
</dbReference>
<keyword evidence="2" id="KW-0732">Signal</keyword>
<evidence type="ECO:0000313" key="6">
    <source>
        <dbReference type="EMBL" id="ACU05595.1"/>
    </source>
</evidence>
<evidence type="ECO:0000259" key="4">
    <source>
        <dbReference type="Pfam" id="PF12971"/>
    </source>
</evidence>